<gene>
    <name evidence="1" type="ORF">PHYSODRAFT_375945</name>
</gene>
<name>G4YFI7_PHYSP</name>
<dbReference type="RefSeq" id="XP_009514247.1">
    <property type="nucleotide sequence ID" value="XM_009515952.1"/>
</dbReference>
<dbReference type="Proteomes" id="UP000002640">
    <property type="component" value="Unassembled WGS sequence"/>
</dbReference>
<accession>G4YFI7</accession>
<keyword evidence="2" id="KW-1185">Reference proteome</keyword>
<feature type="non-terminal residue" evidence="1">
    <location>
        <position position="115"/>
    </location>
</feature>
<protein>
    <submittedName>
        <fullName evidence="1">Uncharacterized protein</fullName>
    </submittedName>
</protein>
<dbReference type="EMBL" id="JH159151">
    <property type="protein sequence ID" value="EGZ26972.1"/>
    <property type="molecule type" value="Genomic_DNA"/>
</dbReference>
<dbReference type="InParanoid" id="G4YFI7"/>
<evidence type="ECO:0000313" key="1">
    <source>
        <dbReference type="EMBL" id="EGZ26972.1"/>
    </source>
</evidence>
<organism evidence="1 2">
    <name type="scientific">Phytophthora sojae (strain P6497)</name>
    <name type="common">Soybean stem and root rot agent</name>
    <name type="synonym">Phytophthora megasperma f. sp. glycines</name>
    <dbReference type="NCBI Taxonomy" id="1094619"/>
    <lineage>
        <taxon>Eukaryota</taxon>
        <taxon>Sar</taxon>
        <taxon>Stramenopiles</taxon>
        <taxon>Oomycota</taxon>
        <taxon>Peronosporomycetes</taxon>
        <taxon>Peronosporales</taxon>
        <taxon>Peronosporaceae</taxon>
        <taxon>Phytophthora</taxon>
    </lineage>
</organism>
<reference evidence="1 2" key="1">
    <citation type="journal article" date="2006" name="Science">
        <title>Phytophthora genome sequences uncover evolutionary origins and mechanisms of pathogenesis.</title>
        <authorList>
            <person name="Tyler B.M."/>
            <person name="Tripathy S."/>
            <person name="Zhang X."/>
            <person name="Dehal P."/>
            <person name="Jiang R.H."/>
            <person name="Aerts A."/>
            <person name="Arredondo F.D."/>
            <person name="Baxter L."/>
            <person name="Bensasson D."/>
            <person name="Beynon J.L."/>
            <person name="Chapman J."/>
            <person name="Damasceno C.M."/>
            <person name="Dorrance A.E."/>
            <person name="Dou D."/>
            <person name="Dickerman A.W."/>
            <person name="Dubchak I.L."/>
            <person name="Garbelotto M."/>
            <person name="Gijzen M."/>
            <person name="Gordon S.G."/>
            <person name="Govers F."/>
            <person name="Grunwald N.J."/>
            <person name="Huang W."/>
            <person name="Ivors K.L."/>
            <person name="Jones R.W."/>
            <person name="Kamoun S."/>
            <person name="Krampis K."/>
            <person name="Lamour K.H."/>
            <person name="Lee M.K."/>
            <person name="McDonald W.H."/>
            <person name="Medina M."/>
            <person name="Meijer H.J."/>
            <person name="Nordberg E.K."/>
            <person name="Maclean D.J."/>
            <person name="Ospina-Giraldo M.D."/>
            <person name="Morris P.F."/>
            <person name="Phuntumart V."/>
            <person name="Putnam N.H."/>
            <person name="Rash S."/>
            <person name="Rose J.K."/>
            <person name="Sakihama Y."/>
            <person name="Salamov A.A."/>
            <person name="Savidor A."/>
            <person name="Scheuring C.F."/>
            <person name="Smith B.M."/>
            <person name="Sobral B.W."/>
            <person name="Terry A."/>
            <person name="Torto-Alalibo T.A."/>
            <person name="Win J."/>
            <person name="Xu Z."/>
            <person name="Zhang H."/>
            <person name="Grigoriev I.V."/>
            <person name="Rokhsar D.S."/>
            <person name="Boore J.L."/>
        </authorList>
    </citation>
    <scope>NUCLEOTIDE SEQUENCE [LARGE SCALE GENOMIC DNA]</scope>
    <source>
        <strain evidence="1 2">P6497</strain>
    </source>
</reference>
<dbReference type="GeneID" id="20650519"/>
<dbReference type="OMA" id="QLIWSSM"/>
<dbReference type="KEGG" id="psoj:PHYSODRAFT_375945"/>
<proteinExistence type="predicted"/>
<evidence type="ECO:0000313" key="2">
    <source>
        <dbReference type="Proteomes" id="UP000002640"/>
    </source>
</evidence>
<sequence length="115" mass="13365">MNERRMRCGSKKCKLYGKCKFVMKIWLFAHARDIQQECEGPHKAVITVQMKKIILQQDECAVPPQLIWSSMHRSSDILEPNRGYPTLSQVTNCAKYLRCLQGTKNSIQVVRKLVR</sequence>
<dbReference type="AlphaFoldDB" id="G4YFI7"/>